<dbReference type="SUPFAM" id="SSF53756">
    <property type="entry name" value="UDP-Glycosyltransferase/glycogen phosphorylase"/>
    <property type="match status" value="1"/>
</dbReference>
<evidence type="ECO:0000256" key="4">
    <source>
        <dbReference type="ARBA" id="ARBA00022676"/>
    </source>
</evidence>
<accession>A0AAD8DWR2</accession>
<sequence length="140" mass="16856">MENSFDEDYVTEKLLTALQHNMVPIVYGGADYTRFLPPGSYIDARKHNITELAAKIDKLIQSPKDYSQYFWWKDYYSYHDPKEVENVCAMCEALHSNDMRYTFRSYHNFRDWWNPKGRCTKNEMMNEFDFSTNWAKFTKL</sequence>
<keyword evidence="10" id="KW-1185">Reference proteome</keyword>
<keyword evidence="6 7" id="KW-0333">Golgi apparatus</keyword>
<name>A0AAD8DWR2_MYTSE</name>
<comment type="pathway">
    <text evidence="2">Protein modification; protein glycosylation.</text>
</comment>
<reference evidence="9" key="1">
    <citation type="submission" date="2023-03" db="EMBL/GenBank/DDBJ databases">
        <title>Chromosome-level genomes of two armyworms, Mythimna separata and Mythimna loreyi, provide insights into the biosynthesis and reception of sex pheromones.</title>
        <authorList>
            <person name="Zhao H."/>
        </authorList>
    </citation>
    <scope>NUCLEOTIDE SEQUENCE</scope>
    <source>
        <strain evidence="9">BeijingLab</strain>
        <tissue evidence="9">Pupa</tissue>
    </source>
</reference>
<evidence type="ECO:0000256" key="2">
    <source>
        <dbReference type="ARBA" id="ARBA00004922"/>
    </source>
</evidence>
<comment type="similarity">
    <text evidence="3 7">Belongs to the glycosyltransferase 10 family.</text>
</comment>
<feature type="domain" description="Fucosyltransferase C-terminal" evidence="8">
    <location>
        <begin position="1"/>
        <end position="112"/>
    </location>
</feature>
<dbReference type="GO" id="GO:0000139">
    <property type="term" value="C:Golgi membrane"/>
    <property type="evidence" value="ECO:0007669"/>
    <property type="project" value="UniProtKB-SubCell"/>
</dbReference>
<keyword evidence="4 7" id="KW-0328">Glycosyltransferase</keyword>
<evidence type="ECO:0000259" key="8">
    <source>
        <dbReference type="Pfam" id="PF00852"/>
    </source>
</evidence>
<dbReference type="GO" id="GO:0032580">
    <property type="term" value="C:Golgi cisterna membrane"/>
    <property type="evidence" value="ECO:0007669"/>
    <property type="project" value="UniProtKB-SubCell"/>
</dbReference>
<gene>
    <name evidence="9" type="ORF">PYW07_006429</name>
</gene>
<dbReference type="EC" id="2.4.1.-" evidence="7"/>
<comment type="caution">
    <text evidence="9">The sequence shown here is derived from an EMBL/GenBank/DDBJ whole genome shotgun (WGS) entry which is preliminary data.</text>
</comment>
<comment type="subcellular location">
    <subcellularLocation>
        <location evidence="1">Golgi apparatus membrane</location>
        <topology evidence="1">Single-pass type II membrane protein</topology>
    </subcellularLocation>
    <subcellularLocation>
        <location evidence="7">Golgi apparatus</location>
        <location evidence="7">Golgi stack membrane</location>
        <topology evidence="7">Single-pass type II membrane protein</topology>
    </subcellularLocation>
</comment>
<dbReference type="GO" id="GO:0008417">
    <property type="term" value="F:fucosyltransferase activity"/>
    <property type="evidence" value="ECO:0007669"/>
    <property type="project" value="InterPro"/>
</dbReference>
<evidence type="ECO:0000256" key="3">
    <source>
        <dbReference type="ARBA" id="ARBA00008919"/>
    </source>
</evidence>
<evidence type="ECO:0000256" key="6">
    <source>
        <dbReference type="ARBA" id="ARBA00023034"/>
    </source>
</evidence>
<dbReference type="Proteomes" id="UP001231518">
    <property type="component" value="Chromosome 19"/>
</dbReference>
<evidence type="ECO:0000256" key="5">
    <source>
        <dbReference type="ARBA" id="ARBA00022679"/>
    </source>
</evidence>
<dbReference type="InterPro" id="IPR038577">
    <property type="entry name" value="GT10-like_C_sf"/>
</dbReference>
<protein>
    <recommendedName>
        <fullName evidence="7">Fucosyltransferase</fullName>
        <ecNumber evidence="7">2.4.1.-</ecNumber>
    </recommendedName>
</protein>
<evidence type="ECO:0000256" key="1">
    <source>
        <dbReference type="ARBA" id="ARBA00004323"/>
    </source>
</evidence>
<dbReference type="AlphaFoldDB" id="A0AAD8DWR2"/>
<proteinExistence type="inferred from homology"/>
<organism evidence="9 10">
    <name type="scientific">Mythimna separata</name>
    <name type="common">Oriental armyworm</name>
    <name type="synonym">Pseudaletia separata</name>
    <dbReference type="NCBI Taxonomy" id="271217"/>
    <lineage>
        <taxon>Eukaryota</taxon>
        <taxon>Metazoa</taxon>
        <taxon>Ecdysozoa</taxon>
        <taxon>Arthropoda</taxon>
        <taxon>Hexapoda</taxon>
        <taxon>Insecta</taxon>
        <taxon>Pterygota</taxon>
        <taxon>Neoptera</taxon>
        <taxon>Endopterygota</taxon>
        <taxon>Lepidoptera</taxon>
        <taxon>Glossata</taxon>
        <taxon>Ditrysia</taxon>
        <taxon>Noctuoidea</taxon>
        <taxon>Noctuidae</taxon>
        <taxon>Noctuinae</taxon>
        <taxon>Hadenini</taxon>
        <taxon>Mythimna</taxon>
    </lineage>
</organism>
<keyword evidence="7" id="KW-0472">Membrane</keyword>
<dbReference type="PANTHER" id="PTHR48438:SF1">
    <property type="entry name" value="ALPHA-(1,3)-FUCOSYLTRANSFERASE C-RELATED"/>
    <property type="match status" value="1"/>
</dbReference>
<evidence type="ECO:0000313" key="10">
    <source>
        <dbReference type="Proteomes" id="UP001231518"/>
    </source>
</evidence>
<dbReference type="InterPro" id="IPR055270">
    <property type="entry name" value="Glyco_tran_10_C"/>
</dbReference>
<evidence type="ECO:0000313" key="9">
    <source>
        <dbReference type="EMBL" id="KAJ8728733.1"/>
    </source>
</evidence>
<dbReference type="InterPro" id="IPR001503">
    <property type="entry name" value="Glyco_trans_10"/>
</dbReference>
<keyword evidence="5 7" id="KW-0808">Transferase</keyword>
<dbReference type="Pfam" id="PF00852">
    <property type="entry name" value="Glyco_transf_10"/>
    <property type="match status" value="1"/>
</dbReference>
<dbReference type="Gene3D" id="3.40.50.11660">
    <property type="entry name" value="Glycosyl transferase family 10, C-terminal domain"/>
    <property type="match status" value="1"/>
</dbReference>
<dbReference type="EMBL" id="JARGEI010000007">
    <property type="protein sequence ID" value="KAJ8728733.1"/>
    <property type="molecule type" value="Genomic_DNA"/>
</dbReference>
<evidence type="ECO:0000256" key="7">
    <source>
        <dbReference type="RuleBase" id="RU003832"/>
    </source>
</evidence>
<dbReference type="PANTHER" id="PTHR48438">
    <property type="entry name" value="ALPHA-(1,3)-FUCOSYLTRANSFERASE C-RELATED"/>
    <property type="match status" value="1"/>
</dbReference>
<keyword evidence="7" id="KW-0812">Transmembrane</keyword>